<dbReference type="OMA" id="HIMKVIL"/>
<proteinExistence type="inferred from homology"/>
<dbReference type="GO" id="GO:0005811">
    <property type="term" value="C:lipid droplet"/>
    <property type="evidence" value="ECO:0007669"/>
    <property type="project" value="TreeGrafter"/>
</dbReference>
<evidence type="ECO:0000256" key="5">
    <source>
        <dbReference type="ARBA" id="ARBA00022989"/>
    </source>
</evidence>
<comment type="similarity">
    <text evidence="2">Belongs to the short-chain dehydrogenases/reductases (SDR) family.</text>
</comment>
<evidence type="ECO:0000313" key="13">
    <source>
        <dbReference type="Proteomes" id="UP000594454"/>
    </source>
</evidence>
<dbReference type="PRINTS" id="PR00081">
    <property type="entry name" value="GDHRDH"/>
</dbReference>
<keyword evidence="4" id="KW-0521">NADP</keyword>
<dbReference type="PRINTS" id="PR00080">
    <property type="entry name" value="SDRFAMILY"/>
</dbReference>
<comment type="function">
    <text evidence="9">Catalyzes the reduction of all-trans-retinal to all-trans-retinol in the presence of NADPH.</text>
</comment>
<evidence type="ECO:0000256" key="2">
    <source>
        <dbReference type="ARBA" id="ARBA00006484"/>
    </source>
</evidence>
<evidence type="ECO:0000313" key="12">
    <source>
        <dbReference type="EMBL" id="CAD7082772.1"/>
    </source>
</evidence>
<keyword evidence="6" id="KW-0560">Oxidoreductase</keyword>
<dbReference type="PANTHER" id="PTHR24322">
    <property type="entry name" value="PKSB"/>
    <property type="match status" value="1"/>
</dbReference>
<dbReference type="SUPFAM" id="SSF51735">
    <property type="entry name" value="NAD(P)-binding Rossmann-fold domains"/>
    <property type="match status" value="2"/>
</dbReference>
<dbReference type="PANTHER" id="PTHR24322:SF748">
    <property type="entry name" value="FI23927P1-RELATED"/>
    <property type="match status" value="1"/>
</dbReference>
<evidence type="ECO:0000256" key="11">
    <source>
        <dbReference type="ARBA" id="ARBA00082544"/>
    </source>
</evidence>
<reference evidence="12 13" key="1">
    <citation type="submission" date="2020-11" db="EMBL/GenBank/DDBJ databases">
        <authorList>
            <person name="Wallbank WR R."/>
            <person name="Pardo Diaz C."/>
            <person name="Kozak K."/>
            <person name="Martin S."/>
            <person name="Jiggins C."/>
            <person name="Moest M."/>
            <person name="Warren A I."/>
            <person name="Generalovic N T."/>
            <person name="Byers J.R.P. K."/>
            <person name="Montejo-Kovacevich G."/>
            <person name="Yen C E."/>
        </authorList>
    </citation>
    <scope>NUCLEOTIDE SEQUENCE [LARGE SCALE GENOMIC DNA]</scope>
</reference>
<dbReference type="FunFam" id="3.40.50.720:FF:000131">
    <property type="entry name" value="Short-chain dehydrogenase/reductase 3"/>
    <property type="match status" value="1"/>
</dbReference>
<evidence type="ECO:0000256" key="9">
    <source>
        <dbReference type="ARBA" id="ARBA00059620"/>
    </source>
</evidence>
<keyword evidence="7" id="KW-0443">Lipid metabolism</keyword>
<accession>A0A7R8UL00</accession>
<dbReference type="GO" id="GO:0016020">
    <property type="term" value="C:membrane"/>
    <property type="evidence" value="ECO:0007669"/>
    <property type="project" value="UniProtKB-SubCell"/>
</dbReference>
<dbReference type="OrthoDB" id="6251714at2759"/>
<dbReference type="Gene3D" id="3.40.50.720">
    <property type="entry name" value="NAD(P)-binding Rossmann-like Domain"/>
    <property type="match status" value="2"/>
</dbReference>
<gene>
    <name evidence="12" type="ORF">HERILL_LOCUS5782</name>
</gene>
<dbReference type="InterPro" id="IPR036291">
    <property type="entry name" value="NAD(P)-bd_dom_sf"/>
</dbReference>
<keyword evidence="13" id="KW-1185">Reference proteome</keyword>
<evidence type="ECO:0000256" key="1">
    <source>
        <dbReference type="ARBA" id="ARBA00004141"/>
    </source>
</evidence>
<dbReference type="Proteomes" id="UP000594454">
    <property type="component" value="Chromosome 2"/>
</dbReference>
<dbReference type="Pfam" id="PF00106">
    <property type="entry name" value="adh_short"/>
    <property type="match status" value="2"/>
</dbReference>
<evidence type="ECO:0000256" key="6">
    <source>
        <dbReference type="ARBA" id="ARBA00023002"/>
    </source>
</evidence>
<evidence type="ECO:0000256" key="7">
    <source>
        <dbReference type="ARBA" id="ARBA00023098"/>
    </source>
</evidence>
<organism evidence="12 13">
    <name type="scientific">Hermetia illucens</name>
    <name type="common">Black soldier fly</name>
    <dbReference type="NCBI Taxonomy" id="343691"/>
    <lineage>
        <taxon>Eukaryota</taxon>
        <taxon>Metazoa</taxon>
        <taxon>Ecdysozoa</taxon>
        <taxon>Arthropoda</taxon>
        <taxon>Hexapoda</taxon>
        <taxon>Insecta</taxon>
        <taxon>Pterygota</taxon>
        <taxon>Neoptera</taxon>
        <taxon>Endopterygota</taxon>
        <taxon>Diptera</taxon>
        <taxon>Brachycera</taxon>
        <taxon>Stratiomyomorpha</taxon>
        <taxon>Stratiomyidae</taxon>
        <taxon>Hermetiinae</taxon>
        <taxon>Hermetia</taxon>
    </lineage>
</organism>
<name>A0A7R8UL00_HERIL</name>
<sequence>MGVQKRLSVLVAVLYHIMKVILDIHVAIVGQIKELIVGRKILDLTGKVALIINYNDSNLGRALRDELLKRNCKVCVTTNSSFRKSTETTLNSTKPYTEYQLNTANYFQVQSLKSSIEDAFGTVDILVVLSPEIPDMNIIEACEGNYALIVRDTLKSHFWSAKCFLDGMVSKKDGHIVTVVPFGGRSDIANVLRRATTGFLEAWHGELIISRKSFISMTYVNDYRFRENSLEEERVAARKIIRGLITKARTVNIKSKVPGQDPDSTLKDLKIVFMRILLAILITVKTKLTDWFGKESKKNISHQVALVTGGGMGLGRQIAISLAKQGCNVAIADIDLENAQKTADDLVKYRVKSKAYKIDVSSLTHIVRLKLDIRKDFGEVDIIVNNAGLMPVATVSQAKMRTIEKTIDVNLISHLLMLKEFLPDMLSAKRGHIVAISSMAGVQPLPVGVVYTTTKFGVVGLMDSLDYELKKSKRDFVKVTTVHPYFIKTRADLVKVLSGNPLFNIWPWLEADFVSRKVVEAILKEERRVFIPNSKNFLLLTTLVPPAVKDYIAEKLSKHIPVIKSEGNILT</sequence>
<dbReference type="InParanoid" id="A0A7R8UL00"/>
<keyword evidence="5" id="KW-1133">Transmembrane helix</keyword>
<evidence type="ECO:0000256" key="4">
    <source>
        <dbReference type="ARBA" id="ARBA00022857"/>
    </source>
</evidence>
<dbReference type="EMBL" id="LR899010">
    <property type="protein sequence ID" value="CAD7082772.1"/>
    <property type="molecule type" value="Genomic_DNA"/>
</dbReference>
<evidence type="ECO:0000256" key="3">
    <source>
        <dbReference type="ARBA" id="ARBA00022692"/>
    </source>
</evidence>
<keyword evidence="8" id="KW-0472">Membrane</keyword>
<dbReference type="InterPro" id="IPR002347">
    <property type="entry name" value="SDR_fam"/>
</dbReference>
<keyword evidence="3" id="KW-0812">Transmembrane</keyword>
<evidence type="ECO:0000256" key="10">
    <source>
        <dbReference type="ARBA" id="ARBA00068717"/>
    </source>
</evidence>
<evidence type="ECO:0000256" key="8">
    <source>
        <dbReference type="ARBA" id="ARBA00023136"/>
    </source>
</evidence>
<dbReference type="GO" id="GO:0052650">
    <property type="term" value="F:all-trans-retinol dehydrogenase (NADP+) activity"/>
    <property type="evidence" value="ECO:0007669"/>
    <property type="project" value="UniProtKB-ARBA"/>
</dbReference>
<comment type="subcellular location">
    <subcellularLocation>
        <location evidence="1">Membrane</location>
        <topology evidence="1">Multi-pass membrane protein</topology>
    </subcellularLocation>
</comment>
<dbReference type="AlphaFoldDB" id="A0A7R8UL00"/>
<protein>
    <recommendedName>
        <fullName evidence="10">Short-chain dehydrogenase/reductase 3</fullName>
    </recommendedName>
    <alternativeName>
        <fullName evidence="11">Retinal short-chain dehydrogenase/reductase 1</fullName>
    </alternativeName>
</protein>